<organism evidence="1 2">
    <name type="scientific">Eimeria maxima</name>
    <name type="common">Coccidian parasite</name>
    <dbReference type="NCBI Taxonomy" id="5804"/>
    <lineage>
        <taxon>Eukaryota</taxon>
        <taxon>Sar</taxon>
        <taxon>Alveolata</taxon>
        <taxon>Apicomplexa</taxon>
        <taxon>Conoidasida</taxon>
        <taxon>Coccidia</taxon>
        <taxon>Eucoccidiorida</taxon>
        <taxon>Eimeriorina</taxon>
        <taxon>Eimeriidae</taxon>
        <taxon>Eimeria</taxon>
    </lineage>
</organism>
<protein>
    <submittedName>
        <fullName evidence="1">Uncharacterized protein</fullName>
    </submittedName>
</protein>
<dbReference type="GeneID" id="25339609"/>
<keyword evidence="2" id="KW-1185">Reference proteome</keyword>
<dbReference type="VEuPathDB" id="ToxoDB:EMWEY_00056230"/>
<proteinExistence type="predicted"/>
<dbReference type="AlphaFoldDB" id="U6M4Q9"/>
<dbReference type="EMBL" id="HG720188">
    <property type="protein sequence ID" value="CDJ59212.1"/>
    <property type="molecule type" value="Genomic_DNA"/>
</dbReference>
<evidence type="ECO:0000313" key="1">
    <source>
        <dbReference type="EMBL" id="CDJ59212.1"/>
    </source>
</evidence>
<reference evidence="1" key="1">
    <citation type="submission" date="2013-10" db="EMBL/GenBank/DDBJ databases">
        <title>Genomic analysis of the causative agents of coccidiosis in chickens.</title>
        <authorList>
            <person name="Reid A.J."/>
            <person name="Blake D."/>
            <person name="Billington K."/>
            <person name="Browne H."/>
            <person name="Dunn M."/>
            <person name="Hung S."/>
            <person name="Kawahara F."/>
            <person name="Miranda-Saavedra D."/>
            <person name="Mourier T."/>
            <person name="Nagra H."/>
            <person name="Otto T.D."/>
            <person name="Rawlings N."/>
            <person name="Sanchez A."/>
            <person name="Sanders M."/>
            <person name="Subramaniam C."/>
            <person name="Tay Y."/>
            <person name="Dear P."/>
            <person name="Doerig C."/>
            <person name="Gruber A."/>
            <person name="Parkinson J."/>
            <person name="Shirley M."/>
            <person name="Wan K.L."/>
            <person name="Berriman M."/>
            <person name="Tomley F."/>
            <person name="Pain A."/>
        </authorList>
    </citation>
    <scope>NUCLEOTIDE SEQUENCE [LARGE SCALE GENOMIC DNA]</scope>
    <source>
        <strain evidence="1">Weybridge</strain>
    </source>
</reference>
<dbReference type="Proteomes" id="UP000030763">
    <property type="component" value="Unassembled WGS sequence"/>
</dbReference>
<name>U6M4Q9_EIMMA</name>
<dbReference type="RefSeq" id="XP_013335860.1">
    <property type="nucleotide sequence ID" value="XM_013480406.1"/>
</dbReference>
<accession>U6M4Q9</accession>
<reference evidence="1" key="2">
    <citation type="submission" date="2013-10" db="EMBL/GenBank/DDBJ databases">
        <authorList>
            <person name="Aslett M."/>
        </authorList>
    </citation>
    <scope>NUCLEOTIDE SEQUENCE [LARGE SCALE GENOMIC DNA]</scope>
    <source>
        <strain evidence="1">Weybridge</strain>
    </source>
</reference>
<gene>
    <name evidence="1" type="ORF">EMWEY_00056230</name>
</gene>
<evidence type="ECO:0000313" key="2">
    <source>
        <dbReference type="Proteomes" id="UP000030763"/>
    </source>
</evidence>
<sequence length="154" mass="16350">MLSGNPDERTASYLPTWSAKQPNDALSARQTRVGLVAALMRDPKNPDDLGEILASGSSQASDANCFLVAPPPPPVKLYRKLTGPLIVSPFLEIPDTPGSFGLSIFSDLPLQTVAALDSDSHQTLVGHWDAETAGGCQNFPMQLTSPHREAANQG</sequence>